<proteinExistence type="predicted"/>
<name>A0A8X7CAN7_9ARAC</name>
<dbReference type="EMBL" id="BMAV01011828">
    <property type="protein sequence ID" value="GFY57964.1"/>
    <property type="molecule type" value="Genomic_DNA"/>
</dbReference>
<evidence type="ECO:0000313" key="1">
    <source>
        <dbReference type="EMBL" id="GFY57964.1"/>
    </source>
</evidence>
<comment type="caution">
    <text evidence="1">The sequence shown here is derived from an EMBL/GenBank/DDBJ whole genome shotgun (WGS) entry which is preliminary data.</text>
</comment>
<reference evidence="1" key="1">
    <citation type="submission" date="2020-08" db="EMBL/GenBank/DDBJ databases">
        <title>Multicomponent nature underlies the extraordinary mechanical properties of spider dragline silk.</title>
        <authorList>
            <person name="Kono N."/>
            <person name="Nakamura H."/>
            <person name="Mori M."/>
            <person name="Yoshida Y."/>
            <person name="Ohtoshi R."/>
            <person name="Malay A.D."/>
            <person name="Moran D.A.P."/>
            <person name="Tomita M."/>
            <person name="Numata K."/>
            <person name="Arakawa K."/>
        </authorList>
    </citation>
    <scope>NUCLEOTIDE SEQUENCE</scope>
</reference>
<organism evidence="1 2">
    <name type="scientific">Trichonephila inaurata madagascariensis</name>
    <dbReference type="NCBI Taxonomy" id="2747483"/>
    <lineage>
        <taxon>Eukaryota</taxon>
        <taxon>Metazoa</taxon>
        <taxon>Ecdysozoa</taxon>
        <taxon>Arthropoda</taxon>
        <taxon>Chelicerata</taxon>
        <taxon>Arachnida</taxon>
        <taxon>Araneae</taxon>
        <taxon>Araneomorphae</taxon>
        <taxon>Entelegynae</taxon>
        <taxon>Araneoidea</taxon>
        <taxon>Nephilidae</taxon>
        <taxon>Trichonephila</taxon>
        <taxon>Trichonephila inaurata</taxon>
    </lineage>
</organism>
<dbReference type="AlphaFoldDB" id="A0A8X7CAN7"/>
<gene>
    <name evidence="1" type="ORF">TNIN_334281</name>
</gene>
<sequence>MKKLKRYSSSSLQIVRLRCPNDRGIKLEQRCFCRVGGSNLDAVKNPSKRIDTRLISWAKSFQVRTNRRNMTWRIECQLRYHSRNWIVVKKFQLSFFLFRGRLNTL</sequence>
<evidence type="ECO:0000313" key="2">
    <source>
        <dbReference type="Proteomes" id="UP000886998"/>
    </source>
</evidence>
<keyword evidence="2" id="KW-1185">Reference proteome</keyword>
<dbReference type="Proteomes" id="UP000886998">
    <property type="component" value="Unassembled WGS sequence"/>
</dbReference>
<accession>A0A8X7CAN7</accession>
<protein>
    <submittedName>
        <fullName evidence="1">Uncharacterized protein</fullName>
    </submittedName>
</protein>